<evidence type="ECO:0000313" key="2">
    <source>
        <dbReference type="WBParaSite" id="PSU_v2.g20347.t1"/>
    </source>
</evidence>
<accession>A0A914YJ34</accession>
<dbReference type="WBParaSite" id="PSU_v2.g20347.t1">
    <property type="protein sequence ID" value="PSU_v2.g20347.t1"/>
    <property type="gene ID" value="PSU_v2.g20347"/>
</dbReference>
<dbReference type="AlphaFoldDB" id="A0A914YJ34"/>
<organism evidence="1 2">
    <name type="scientific">Panagrolaimus superbus</name>
    <dbReference type="NCBI Taxonomy" id="310955"/>
    <lineage>
        <taxon>Eukaryota</taxon>
        <taxon>Metazoa</taxon>
        <taxon>Ecdysozoa</taxon>
        <taxon>Nematoda</taxon>
        <taxon>Chromadorea</taxon>
        <taxon>Rhabditida</taxon>
        <taxon>Tylenchina</taxon>
        <taxon>Panagrolaimomorpha</taxon>
        <taxon>Panagrolaimoidea</taxon>
        <taxon>Panagrolaimidae</taxon>
        <taxon>Panagrolaimus</taxon>
    </lineage>
</organism>
<protein>
    <submittedName>
        <fullName evidence="2">Uncharacterized protein</fullName>
    </submittedName>
</protein>
<evidence type="ECO:0000313" key="1">
    <source>
        <dbReference type="Proteomes" id="UP000887577"/>
    </source>
</evidence>
<name>A0A914YJ34_9BILA</name>
<reference evidence="2" key="1">
    <citation type="submission" date="2022-11" db="UniProtKB">
        <authorList>
            <consortium name="WormBaseParasite"/>
        </authorList>
    </citation>
    <scope>IDENTIFICATION</scope>
</reference>
<keyword evidence="1" id="KW-1185">Reference proteome</keyword>
<sequence length="166" mass="20078">MFYITQNYSIVSYRKLIQTCKYFFMKKQVIPIWHFNVMSTVEDHFHKNSIYLGHFYDYDVIPEGWKPSISLNNKIWLEHSVFVFEEFKFMNNIYQSDIKFLYLKVDITFKEYEMLVKSERIKEITFNGMRITMSSTTDDGIGKRDIALEELMKWLPNANKMLVLFK</sequence>
<dbReference type="Proteomes" id="UP000887577">
    <property type="component" value="Unplaced"/>
</dbReference>
<proteinExistence type="predicted"/>